<dbReference type="PIRSF" id="PIRSF006588">
    <property type="entry name" value="TyrRS_arch_euk"/>
    <property type="match status" value="1"/>
</dbReference>
<comment type="similarity">
    <text evidence="9">Belongs to the class-I aminoacyl-tRNA synthetase family.</text>
</comment>
<evidence type="ECO:0000256" key="8">
    <source>
        <dbReference type="ARBA" id="ARBA00048248"/>
    </source>
</evidence>
<accession>A0A830GV84</accession>
<keyword evidence="2 9" id="KW-0436">Ligase</keyword>
<dbReference type="Proteomes" id="UP000610960">
    <property type="component" value="Unassembled WGS sequence"/>
</dbReference>
<dbReference type="GO" id="GO:0005524">
    <property type="term" value="F:ATP binding"/>
    <property type="evidence" value="ECO:0007669"/>
    <property type="project" value="UniProtKB-KW"/>
</dbReference>
<gene>
    <name evidence="10" type="ORF">GCM10007981_10960</name>
</gene>
<dbReference type="GO" id="GO:0004831">
    <property type="term" value="F:tyrosine-tRNA ligase activity"/>
    <property type="evidence" value="ECO:0007669"/>
    <property type="project" value="UniProtKB-EC"/>
</dbReference>
<dbReference type="InterPro" id="IPR002305">
    <property type="entry name" value="aa-tRNA-synth_Ic"/>
</dbReference>
<dbReference type="AlphaFoldDB" id="A0A830GV84"/>
<dbReference type="PANTHER" id="PTHR46264">
    <property type="entry name" value="TYROSINE-TRNA LIGASE"/>
    <property type="match status" value="1"/>
</dbReference>
<dbReference type="EMBL" id="BMNL01000002">
    <property type="protein sequence ID" value="GGP20924.1"/>
    <property type="molecule type" value="Genomic_DNA"/>
</dbReference>
<evidence type="ECO:0000256" key="5">
    <source>
        <dbReference type="ARBA" id="ARBA00022917"/>
    </source>
</evidence>
<evidence type="ECO:0000256" key="3">
    <source>
        <dbReference type="ARBA" id="ARBA00022741"/>
    </source>
</evidence>
<evidence type="ECO:0000256" key="6">
    <source>
        <dbReference type="ARBA" id="ARBA00023146"/>
    </source>
</evidence>
<dbReference type="RefSeq" id="WP_188596403.1">
    <property type="nucleotide sequence ID" value="NZ_BMNL01000002.1"/>
</dbReference>
<dbReference type="NCBIfam" id="NF006330">
    <property type="entry name" value="PRK08560.1"/>
    <property type="match status" value="1"/>
</dbReference>
<dbReference type="SUPFAM" id="SSF52374">
    <property type="entry name" value="Nucleotidylyl transferase"/>
    <property type="match status" value="1"/>
</dbReference>
<dbReference type="InterPro" id="IPR050489">
    <property type="entry name" value="Tyr-tRNA_synthase"/>
</dbReference>
<proteinExistence type="inferred from homology"/>
<name>A0A830GV84_9CREN</name>
<protein>
    <recommendedName>
        <fullName evidence="1">tyrosine--tRNA ligase</fullName>
        <ecNumber evidence="1">6.1.1.1</ecNumber>
    </recommendedName>
    <alternativeName>
        <fullName evidence="7">Tyrosyl-tRNA synthetase</fullName>
    </alternativeName>
</protein>
<keyword evidence="11" id="KW-1185">Reference proteome</keyword>
<comment type="caution">
    <text evidence="10">The sequence shown here is derived from an EMBL/GenBank/DDBJ whole genome shotgun (WGS) entry which is preliminary data.</text>
</comment>
<reference evidence="10" key="2">
    <citation type="submission" date="2020-09" db="EMBL/GenBank/DDBJ databases">
        <authorList>
            <person name="Sun Q."/>
            <person name="Ohkuma M."/>
        </authorList>
    </citation>
    <scope>NUCLEOTIDE SEQUENCE</scope>
    <source>
        <strain evidence="10">JCM 10088</strain>
    </source>
</reference>
<keyword evidence="6 9" id="KW-0030">Aminoacyl-tRNA synthetase</keyword>
<organism evidence="10 11">
    <name type="scientific">Thermocladium modestius</name>
    <dbReference type="NCBI Taxonomy" id="62609"/>
    <lineage>
        <taxon>Archaea</taxon>
        <taxon>Thermoproteota</taxon>
        <taxon>Thermoprotei</taxon>
        <taxon>Thermoproteales</taxon>
        <taxon>Thermoproteaceae</taxon>
        <taxon>Thermocladium</taxon>
    </lineage>
</organism>
<evidence type="ECO:0000256" key="7">
    <source>
        <dbReference type="ARBA" id="ARBA00033323"/>
    </source>
</evidence>
<dbReference type="GO" id="GO:0005737">
    <property type="term" value="C:cytoplasm"/>
    <property type="evidence" value="ECO:0007669"/>
    <property type="project" value="TreeGrafter"/>
</dbReference>
<dbReference type="GO" id="GO:0006437">
    <property type="term" value="P:tyrosyl-tRNA aminoacylation"/>
    <property type="evidence" value="ECO:0007669"/>
    <property type="project" value="TreeGrafter"/>
</dbReference>
<keyword evidence="4 9" id="KW-0067">ATP-binding</keyword>
<dbReference type="InterPro" id="IPR023617">
    <property type="entry name" value="Tyr-tRNA-ligase_arc/euk-type"/>
</dbReference>
<dbReference type="Pfam" id="PF00579">
    <property type="entry name" value="tRNA-synt_1b"/>
    <property type="match status" value="1"/>
</dbReference>
<evidence type="ECO:0000256" key="1">
    <source>
        <dbReference type="ARBA" id="ARBA00013160"/>
    </source>
</evidence>
<evidence type="ECO:0000313" key="10">
    <source>
        <dbReference type="EMBL" id="GGP20924.1"/>
    </source>
</evidence>
<dbReference type="OrthoDB" id="8389at2157"/>
<dbReference type="InterPro" id="IPR014729">
    <property type="entry name" value="Rossmann-like_a/b/a_fold"/>
</dbReference>
<dbReference type="Gene3D" id="3.40.50.620">
    <property type="entry name" value="HUPs"/>
    <property type="match status" value="2"/>
</dbReference>
<keyword evidence="3 9" id="KW-0547">Nucleotide-binding</keyword>
<reference evidence="10" key="1">
    <citation type="journal article" date="2014" name="Int. J. Syst. Evol. Microbiol.">
        <title>Complete genome sequence of Corynebacterium casei LMG S-19264T (=DSM 44701T), isolated from a smear-ripened cheese.</title>
        <authorList>
            <consortium name="US DOE Joint Genome Institute (JGI-PGF)"/>
            <person name="Walter F."/>
            <person name="Albersmeier A."/>
            <person name="Kalinowski J."/>
            <person name="Ruckert C."/>
        </authorList>
    </citation>
    <scope>NUCLEOTIDE SEQUENCE</scope>
    <source>
        <strain evidence="10">JCM 10088</strain>
    </source>
</reference>
<sequence length="376" mass="42463">MDLEERLFLVKRFPTEEVLTEDELREYLETGQELKHYIGFEISGFVHIGTGVISMSKLVDMQRAGIKTSILLADVHSWLNDKLGGDLGAIRRAATGYFGRTLAKAIEVLGGDPSRVEFVLASDMFEKNENYWYQVLDLARQVTMADAKHSLTIMGRKYGESAKLAWFIYPLMQVVDVYSLGTHIAQGGVDQRKAYVLAREVWDRVRLMPLRLGERSVKPIIVLHHLIPALNLKGTESREELSEAKMSKSKPDTALFLHDQPDEVRRKVLNAYCPPKVLEGNPVLDLARVFSFREPRKTPFTVEKPAQFGGGRLEFWTFEELAKAYGDGAVHPLDLKKTVAEEVVNAMAPFHEWFTKGDGAVLLEEMRRLMGSARPG</sequence>
<dbReference type="PANTHER" id="PTHR46264:SF4">
    <property type="entry name" value="TYROSINE--TRNA LIGASE, CYTOPLASMIC"/>
    <property type="match status" value="1"/>
</dbReference>
<evidence type="ECO:0000256" key="9">
    <source>
        <dbReference type="RuleBase" id="RU363036"/>
    </source>
</evidence>
<comment type="catalytic activity">
    <reaction evidence="8">
        <text>tRNA(Tyr) + L-tyrosine + ATP = L-tyrosyl-tRNA(Tyr) + AMP + diphosphate + H(+)</text>
        <dbReference type="Rhea" id="RHEA:10220"/>
        <dbReference type="Rhea" id="RHEA-COMP:9706"/>
        <dbReference type="Rhea" id="RHEA-COMP:9707"/>
        <dbReference type="ChEBI" id="CHEBI:15378"/>
        <dbReference type="ChEBI" id="CHEBI:30616"/>
        <dbReference type="ChEBI" id="CHEBI:33019"/>
        <dbReference type="ChEBI" id="CHEBI:58315"/>
        <dbReference type="ChEBI" id="CHEBI:78442"/>
        <dbReference type="ChEBI" id="CHEBI:78536"/>
        <dbReference type="ChEBI" id="CHEBI:456215"/>
        <dbReference type="EC" id="6.1.1.1"/>
    </reaction>
</comment>
<evidence type="ECO:0000313" key="11">
    <source>
        <dbReference type="Proteomes" id="UP000610960"/>
    </source>
</evidence>
<evidence type="ECO:0000256" key="2">
    <source>
        <dbReference type="ARBA" id="ARBA00022598"/>
    </source>
</evidence>
<dbReference type="EC" id="6.1.1.1" evidence="1"/>
<keyword evidence="5 9" id="KW-0648">Protein biosynthesis</keyword>
<evidence type="ECO:0000256" key="4">
    <source>
        <dbReference type="ARBA" id="ARBA00022840"/>
    </source>
</evidence>